<dbReference type="SUPFAM" id="SSF56281">
    <property type="entry name" value="Metallo-hydrolase/oxidoreductase"/>
    <property type="match status" value="1"/>
</dbReference>
<dbReference type="PANTHER" id="PTHR42951">
    <property type="entry name" value="METALLO-BETA-LACTAMASE DOMAIN-CONTAINING"/>
    <property type="match status" value="1"/>
</dbReference>
<evidence type="ECO:0000259" key="1">
    <source>
        <dbReference type="SMART" id="SM00849"/>
    </source>
</evidence>
<dbReference type="Pfam" id="PF00753">
    <property type="entry name" value="Lactamase_B"/>
    <property type="match status" value="1"/>
</dbReference>
<feature type="domain" description="Metallo-beta-lactamase" evidence="1">
    <location>
        <begin position="10"/>
        <end position="209"/>
    </location>
</feature>
<evidence type="ECO:0000313" key="3">
    <source>
        <dbReference type="Proteomes" id="UP000238949"/>
    </source>
</evidence>
<keyword evidence="3" id="KW-1185">Reference proteome</keyword>
<name>A0A2S9V3K3_9ALTE</name>
<dbReference type="AlphaFoldDB" id="A0A2S9V3K3"/>
<evidence type="ECO:0000313" key="2">
    <source>
        <dbReference type="EMBL" id="PRO71020.1"/>
    </source>
</evidence>
<dbReference type="Gene3D" id="3.60.15.10">
    <property type="entry name" value="Ribonuclease Z/Hydroxyacylglutathione hydrolase-like"/>
    <property type="match status" value="1"/>
</dbReference>
<dbReference type="InterPro" id="IPR050855">
    <property type="entry name" value="NDM-1-like"/>
</dbReference>
<keyword evidence="2" id="KW-0378">Hydrolase</keyword>
<proteinExistence type="predicted"/>
<dbReference type="SMART" id="SM00849">
    <property type="entry name" value="Lactamase_B"/>
    <property type="match status" value="1"/>
</dbReference>
<dbReference type="InterPro" id="IPR001279">
    <property type="entry name" value="Metallo-B-lactamas"/>
</dbReference>
<dbReference type="EMBL" id="PVNP01000219">
    <property type="protein sequence ID" value="PRO71020.1"/>
    <property type="molecule type" value="Genomic_DNA"/>
</dbReference>
<dbReference type="OrthoDB" id="9802991at2"/>
<dbReference type="InterPro" id="IPR036866">
    <property type="entry name" value="RibonucZ/Hydroxyglut_hydro"/>
</dbReference>
<reference evidence="3" key="1">
    <citation type="journal article" date="2020" name="Int. J. Syst. Evol. Microbiol.">
        <title>Alteromonas alba sp. nov., a marine bacterium isolated from the seawater of the West Pacific Ocean.</title>
        <authorList>
            <person name="Sun C."/>
            <person name="Wu Y.-H."/>
            <person name="Xamxidin M."/>
            <person name="Cheng H."/>
            <person name="Xu X.-W."/>
        </authorList>
    </citation>
    <scope>NUCLEOTIDE SEQUENCE [LARGE SCALE GENOMIC DNA]</scope>
    <source>
        <strain evidence="3">190</strain>
    </source>
</reference>
<comment type="caution">
    <text evidence="2">The sequence shown here is derived from an EMBL/GenBank/DDBJ whole genome shotgun (WGS) entry which is preliminary data.</text>
</comment>
<dbReference type="Proteomes" id="UP000238949">
    <property type="component" value="Unassembled WGS sequence"/>
</dbReference>
<dbReference type="RefSeq" id="WP_105936887.1">
    <property type="nucleotide sequence ID" value="NZ_PVNP01000219.1"/>
</dbReference>
<gene>
    <name evidence="2" type="ORF">C6Y40_23875</name>
</gene>
<dbReference type="GO" id="GO:0016787">
    <property type="term" value="F:hydrolase activity"/>
    <property type="evidence" value="ECO:0007669"/>
    <property type="project" value="UniProtKB-KW"/>
</dbReference>
<sequence>MQLRAIAGYIENIYLVEDQAGLMLLDGCSRADVETVCHYIRDEIGLPLTALKLIVVTHMHPDHAGGARLLQQRSGALLACHPKAPGWYRGIAGRAAHAIDVALTWWVAGKLGKPKRHIWYKPSFEPDIRLSDEQRLPLFADWQVLYTPGHTDHDLSLLHLPTGQLYVADLIVSVKKQLTSPYPVCHPNQYKRSLWRVSHLNPSRVYCAHVKPLLDKDIDYDALIAQAPALPKNHWHSSKIRIYRALGLRPNQH</sequence>
<accession>A0A2S9V3K3</accession>
<protein>
    <submittedName>
        <fullName evidence="2">Zn-dependent hydrolase</fullName>
    </submittedName>
</protein>
<organism evidence="2 3">
    <name type="scientific">Alteromonas alba</name>
    <dbReference type="NCBI Taxonomy" id="2079529"/>
    <lineage>
        <taxon>Bacteria</taxon>
        <taxon>Pseudomonadati</taxon>
        <taxon>Pseudomonadota</taxon>
        <taxon>Gammaproteobacteria</taxon>
        <taxon>Alteromonadales</taxon>
        <taxon>Alteromonadaceae</taxon>
        <taxon>Alteromonas/Salinimonas group</taxon>
        <taxon>Alteromonas</taxon>
    </lineage>
</organism>